<evidence type="ECO:0000313" key="5">
    <source>
        <dbReference type="Proteomes" id="UP000191257"/>
    </source>
</evidence>
<evidence type="ECO:0000256" key="3">
    <source>
        <dbReference type="ARBA" id="ARBA00023186"/>
    </source>
</evidence>
<dbReference type="RefSeq" id="WP_080621072.1">
    <property type="nucleotide sequence ID" value="NZ_CAWMZI010000001.1"/>
</dbReference>
<dbReference type="EMBL" id="CP020442">
    <property type="protein sequence ID" value="ARC36307.1"/>
    <property type="molecule type" value="Genomic_DNA"/>
</dbReference>
<dbReference type="Pfam" id="PF07542">
    <property type="entry name" value="ATP12"/>
    <property type="match status" value="1"/>
</dbReference>
<gene>
    <name evidence="4" type="ORF">A6J80_07870</name>
</gene>
<evidence type="ECO:0000256" key="1">
    <source>
        <dbReference type="ARBA" id="ARBA00008231"/>
    </source>
</evidence>
<keyword evidence="2" id="KW-0809">Transit peptide</keyword>
<dbReference type="Gene3D" id="1.10.3580.10">
    <property type="entry name" value="ATP12 ATPase"/>
    <property type="match status" value="1"/>
</dbReference>
<dbReference type="PANTHER" id="PTHR21013">
    <property type="entry name" value="ATP SYNTHASE MITOCHONDRIAL F1 COMPLEX ASSEMBLY FACTOR 2/ATP12 PROTEIN, MITOCHONDRIAL PRECURSOR"/>
    <property type="match status" value="1"/>
</dbReference>
<dbReference type="Gene3D" id="3.30.2180.10">
    <property type="entry name" value="ATP12-like"/>
    <property type="match status" value="1"/>
</dbReference>
<dbReference type="PANTHER" id="PTHR21013:SF10">
    <property type="entry name" value="ATP SYNTHASE MITOCHONDRIAL F1 COMPLEX ASSEMBLY FACTOR 2"/>
    <property type="match status" value="1"/>
</dbReference>
<keyword evidence="3" id="KW-0143">Chaperone</keyword>
<sequence>MSEWKARRFWTAADVQDTGAGWEVRLDDRALRTPGKQPLVLPTEGLARAVAAEWDAQASVIDPNTMPLTRSANSAIERVTPQFDAVVAMLSDYGGTDLLSYRAEAPEALVEAQARGWDPLIDWAAIELGAPLRITHGVLPVPQDEGALLKLRAEVSALDPFGLTALHDLVTLPGSLILGLAVIRGRLDADQAHALSRIDEEFQAERWGRDDEAEAAARARLDALRHSQRFWQLSRVNPAVRLIP</sequence>
<evidence type="ECO:0000313" key="4">
    <source>
        <dbReference type="EMBL" id="ARC36307.1"/>
    </source>
</evidence>
<comment type="similarity">
    <text evidence="1">Belongs to the ATP12 family.</text>
</comment>
<dbReference type="SUPFAM" id="SSF160909">
    <property type="entry name" value="ATP12-like"/>
    <property type="match status" value="1"/>
</dbReference>
<dbReference type="InterPro" id="IPR023335">
    <property type="entry name" value="ATP12_ortho_dom_sf"/>
</dbReference>
<accession>A0A1V0GR19</accession>
<protein>
    <submittedName>
        <fullName evidence="4">ATPase</fullName>
    </submittedName>
</protein>
<dbReference type="GO" id="GO:0043461">
    <property type="term" value="P:proton-transporting ATP synthase complex assembly"/>
    <property type="evidence" value="ECO:0007669"/>
    <property type="project" value="InterPro"/>
</dbReference>
<dbReference type="InterPro" id="IPR042272">
    <property type="entry name" value="ATP12_ATP_synth-F1-assembly_N"/>
</dbReference>
<dbReference type="KEGG" id="pye:A6J80_07870"/>
<dbReference type="InterPro" id="IPR011419">
    <property type="entry name" value="ATP12_ATP_synth-F1-assembly"/>
</dbReference>
<name>A0A1V0GR19_9RHOB</name>
<organism evidence="4 5">
    <name type="scientific">Paracoccus yeei</name>
    <dbReference type="NCBI Taxonomy" id="147645"/>
    <lineage>
        <taxon>Bacteria</taxon>
        <taxon>Pseudomonadati</taxon>
        <taxon>Pseudomonadota</taxon>
        <taxon>Alphaproteobacteria</taxon>
        <taxon>Rhodobacterales</taxon>
        <taxon>Paracoccaceae</taxon>
        <taxon>Paracoccus</taxon>
    </lineage>
</organism>
<dbReference type="Proteomes" id="UP000191257">
    <property type="component" value="Chromosome"/>
</dbReference>
<keyword evidence="5" id="KW-1185">Reference proteome</keyword>
<reference evidence="4" key="1">
    <citation type="submission" date="2017-12" db="EMBL/GenBank/DDBJ databases">
        <title>FDA dAtabase for Regulatory Grade micrObial Sequences (FDA-ARGOS): Supporting development and validation of Infectious Disease Dx tests.</title>
        <authorList>
            <person name="Campos J."/>
            <person name="Goldberg B."/>
            <person name="Tallon L."/>
            <person name="Sadzewicz L."/>
            <person name="Sengamalay N."/>
            <person name="Ott S."/>
            <person name="Godinez A."/>
            <person name="Nagaraj S."/>
            <person name="Vyas G."/>
            <person name="Aluvathingal J."/>
            <person name="Nadendla S."/>
            <person name="Geyer C."/>
            <person name="Nandy P."/>
            <person name="Hobson J."/>
            <person name="Sichtig H."/>
        </authorList>
    </citation>
    <scope>NUCLEOTIDE SEQUENCE</scope>
    <source>
        <strain evidence="4">FDAARGOS_252</strain>
    </source>
</reference>
<dbReference type="eggNOG" id="COG5387">
    <property type="taxonomic scope" value="Bacteria"/>
</dbReference>
<evidence type="ECO:0000256" key="2">
    <source>
        <dbReference type="ARBA" id="ARBA00022946"/>
    </source>
</evidence>
<proteinExistence type="inferred from homology"/>
<dbReference type="AlphaFoldDB" id="A0A1V0GR19"/>
<dbReference type="STRING" id="147645.A6J80_07870"/>